<protein>
    <recommendedName>
        <fullName evidence="4">Flagellar associated protein</fullName>
    </recommendedName>
</protein>
<feature type="chain" id="PRO_5032585724" description="Flagellar associated protein" evidence="1">
    <location>
        <begin position="21"/>
        <end position="530"/>
    </location>
</feature>
<dbReference type="EMBL" id="JAEHOD010000025">
    <property type="protein sequence ID" value="KAG2446790.1"/>
    <property type="molecule type" value="Genomic_DNA"/>
</dbReference>
<reference evidence="2" key="1">
    <citation type="journal article" date="2020" name="bioRxiv">
        <title>Comparative genomics of Chlamydomonas.</title>
        <authorList>
            <person name="Craig R.J."/>
            <person name="Hasan A.R."/>
            <person name="Ness R.W."/>
            <person name="Keightley P.D."/>
        </authorList>
    </citation>
    <scope>NUCLEOTIDE SEQUENCE</scope>
    <source>
        <strain evidence="2">CCAP 11/173</strain>
    </source>
</reference>
<organism evidence="2 3">
    <name type="scientific">Chlamydomonas schloesseri</name>
    <dbReference type="NCBI Taxonomy" id="2026947"/>
    <lineage>
        <taxon>Eukaryota</taxon>
        <taxon>Viridiplantae</taxon>
        <taxon>Chlorophyta</taxon>
        <taxon>core chlorophytes</taxon>
        <taxon>Chlorophyceae</taxon>
        <taxon>CS clade</taxon>
        <taxon>Chlamydomonadales</taxon>
        <taxon>Chlamydomonadaceae</taxon>
        <taxon>Chlamydomonas</taxon>
    </lineage>
</organism>
<dbReference type="OrthoDB" id="409848at2759"/>
<keyword evidence="3" id="KW-1185">Reference proteome</keyword>
<accession>A0A835WGX3</accession>
<dbReference type="PANTHER" id="PTHR38360:SF1">
    <property type="entry name" value="F12P19.7"/>
    <property type="match status" value="1"/>
</dbReference>
<feature type="signal peptide" evidence="1">
    <location>
        <begin position="1"/>
        <end position="20"/>
    </location>
</feature>
<gene>
    <name evidence="2" type="ORF">HYH02_008350</name>
</gene>
<evidence type="ECO:0008006" key="4">
    <source>
        <dbReference type="Google" id="ProtNLM"/>
    </source>
</evidence>
<evidence type="ECO:0000256" key="1">
    <source>
        <dbReference type="SAM" id="SignalP"/>
    </source>
</evidence>
<comment type="caution">
    <text evidence="2">The sequence shown here is derived from an EMBL/GenBank/DDBJ whole genome shotgun (WGS) entry which is preliminary data.</text>
</comment>
<evidence type="ECO:0000313" key="3">
    <source>
        <dbReference type="Proteomes" id="UP000613740"/>
    </source>
</evidence>
<dbReference type="PANTHER" id="PTHR38360">
    <property type="entry name" value="OS03G0120000 PROTEIN"/>
    <property type="match status" value="1"/>
</dbReference>
<proteinExistence type="predicted"/>
<name>A0A835WGX3_9CHLO</name>
<keyword evidence="1" id="KW-0732">Signal</keyword>
<sequence>MVARGLFAALCAACLALASAAPLRNAADCVNSDILKVTGVNVFPTTRQISSSSVQFLQDRTTVSVAQNFEVSYYSTFKVVTNLYTFAKETYVLYQCGTAAPKPADYGLPASTKVLAVPLTAVSVQDTTVLNFMKVLGVLDRVAYVTPYAVEPCMQALAGSSCNRTSDNAVADNIDGKFVGYSVKASDAQAIAFTATADPGPLNRAEYIKYVATFFNREAAANTAFNAIVAAYNSNKQVAANYLAKNSGASPLVAWIYYQPKYDSASYKAPEQVVLYFNAYRRQYVQDAGGRLHDLAALNAQYGNNGTIAVSGSQLVFTDLPNTLPVLRTILKSVDVVIDEAFYDGKDPQSITLDDFRTLYGLTDAAAMTDLKFLSGQRLLRLDGSASPQGTTAWFEEGVARPDIVLHDLVSAFLPGALLAVGDTMPAKLVRNMFAANPGRVVLSTAAQCPAAQATCGAPAAPVCPAVYLDCQGRLATATDSQPCAPSCSAGANTNVPNVKSGGAASRAAAQPALLGALLVAALAVLGWAL</sequence>
<evidence type="ECO:0000313" key="2">
    <source>
        <dbReference type="EMBL" id="KAG2446790.1"/>
    </source>
</evidence>
<dbReference type="AlphaFoldDB" id="A0A835WGX3"/>
<dbReference type="Proteomes" id="UP000613740">
    <property type="component" value="Unassembled WGS sequence"/>
</dbReference>